<dbReference type="RefSeq" id="WP_061080750.1">
    <property type="nucleotide sequence ID" value="NZ_JAAXPG010000002.1"/>
</dbReference>
<dbReference type="PROSITE" id="PS50943">
    <property type="entry name" value="HTH_CROC1"/>
    <property type="match status" value="1"/>
</dbReference>
<keyword evidence="3" id="KW-1185">Reference proteome</keyword>
<sequence>MRQAWAERDASAVIRLVRWNTDLSQTALSRMTGLAQSTISDIISGKIELKHHDRIAQALDGLGGPPTPTGTSSQPAPVAPVNVDSFLPTRDLAAQLHVGHGRRISHTTVERLAQRVHALRLADDVIAGNDLLAPALRELSTATTLLDTSTHTDTVGRELRTAVGELAQITGWIASDAGQHERAERVYRLGLRAAREAQDTTLAAQLAGSLAYQLTNTGAEDRGVELAQAAIEEAGPTAPARARALYWDRLAWAHAKRADIRSAVRALAQASEALSQHDSGRAEPEWLYWVDEGELQIMEARVHTELHRPLRAVPLLEQVLERYDSTHGREMALYLSWLAVAYADANEPEEAARVAARMIAHARGLGSDRTAERERVVRSVLQSFRDVPEVRDVLERA</sequence>
<dbReference type="GO" id="GO:0003677">
    <property type="term" value="F:DNA binding"/>
    <property type="evidence" value="ECO:0007669"/>
    <property type="project" value="InterPro"/>
</dbReference>
<dbReference type="SUPFAM" id="SSF47413">
    <property type="entry name" value="lambda repressor-like DNA-binding domains"/>
    <property type="match status" value="1"/>
</dbReference>
<dbReference type="Gene3D" id="1.10.260.40">
    <property type="entry name" value="lambda repressor-like DNA-binding domains"/>
    <property type="match status" value="1"/>
</dbReference>
<dbReference type="AlphaFoldDB" id="A0A7X6M8G4"/>
<dbReference type="SUPFAM" id="SSF48452">
    <property type="entry name" value="TPR-like"/>
    <property type="match status" value="1"/>
</dbReference>
<evidence type="ECO:0000313" key="3">
    <source>
        <dbReference type="Proteomes" id="UP000553209"/>
    </source>
</evidence>
<name>A0A7X6M8G4_9ACTN</name>
<gene>
    <name evidence="2" type="ORF">HGB44_02870</name>
</gene>
<evidence type="ECO:0000313" key="2">
    <source>
        <dbReference type="EMBL" id="NKY96618.1"/>
    </source>
</evidence>
<evidence type="ECO:0000259" key="1">
    <source>
        <dbReference type="PROSITE" id="PS50943"/>
    </source>
</evidence>
<dbReference type="CDD" id="cd00093">
    <property type="entry name" value="HTH_XRE"/>
    <property type="match status" value="1"/>
</dbReference>
<organism evidence="2 3">
    <name type="scientific">Nocardiopsis alborubida</name>
    <dbReference type="NCBI Taxonomy" id="146802"/>
    <lineage>
        <taxon>Bacteria</taxon>
        <taxon>Bacillati</taxon>
        <taxon>Actinomycetota</taxon>
        <taxon>Actinomycetes</taxon>
        <taxon>Streptosporangiales</taxon>
        <taxon>Nocardiopsidaceae</taxon>
        <taxon>Nocardiopsis</taxon>
    </lineage>
</organism>
<reference evidence="2 3" key="1">
    <citation type="submission" date="2020-04" db="EMBL/GenBank/DDBJ databases">
        <title>MicrobeNet Type strains.</title>
        <authorList>
            <person name="Nicholson A.C."/>
        </authorList>
    </citation>
    <scope>NUCLEOTIDE SEQUENCE [LARGE SCALE GENOMIC DNA]</scope>
    <source>
        <strain evidence="2 3">ATCC 23612</strain>
    </source>
</reference>
<dbReference type="Gene3D" id="1.25.40.10">
    <property type="entry name" value="Tetratricopeptide repeat domain"/>
    <property type="match status" value="1"/>
</dbReference>
<comment type="caution">
    <text evidence="2">The sequence shown here is derived from an EMBL/GenBank/DDBJ whole genome shotgun (WGS) entry which is preliminary data.</text>
</comment>
<dbReference type="Proteomes" id="UP000553209">
    <property type="component" value="Unassembled WGS sequence"/>
</dbReference>
<feature type="domain" description="HTH cro/C1-type" evidence="1">
    <location>
        <begin position="14"/>
        <end position="60"/>
    </location>
</feature>
<dbReference type="EMBL" id="JAAXPG010000002">
    <property type="protein sequence ID" value="NKY96618.1"/>
    <property type="molecule type" value="Genomic_DNA"/>
</dbReference>
<proteinExistence type="predicted"/>
<protein>
    <submittedName>
        <fullName evidence="2">Helix-turn-helix transcriptional regulator</fullName>
    </submittedName>
</protein>
<dbReference type="InterPro" id="IPR011990">
    <property type="entry name" value="TPR-like_helical_dom_sf"/>
</dbReference>
<dbReference type="InterPro" id="IPR010982">
    <property type="entry name" value="Lambda_DNA-bd_dom_sf"/>
</dbReference>
<dbReference type="InterPro" id="IPR001387">
    <property type="entry name" value="Cro/C1-type_HTH"/>
</dbReference>
<accession>A0A7X6M8G4</accession>